<proteinExistence type="inferred from homology"/>
<evidence type="ECO:0000256" key="5">
    <source>
        <dbReference type="PROSITE-ProRule" id="PRU01240"/>
    </source>
</evidence>
<evidence type="ECO:0000313" key="8">
    <source>
        <dbReference type="Proteomes" id="UP001501510"/>
    </source>
</evidence>
<keyword evidence="4 5" id="KW-0720">Serine protease</keyword>
<dbReference type="PROSITE" id="PS00137">
    <property type="entry name" value="SUBTILASE_HIS"/>
    <property type="match status" value="1"/>
</dbReference>
<dbReference type="InterPro" id="IPR022398">
    <property type="entry name" value="Peptidase_S8_His-AS"/>
</dbReference>
<dbReference type="Gene3D" id="3.40.50.200">
    <property type="entry name" value="Peptidase S8/S53 domain"/>
    <property type="match status" value="1"/>
</dbReference>
<dbReference type="PRINTS" id="PR00723">
    <property type="entry name" value="SUBTILISIN"/>
</dbReference>
<name>A0ABN1JRX3_9CLOT</name>
<dbReference type="InterPro" id="IPR000209">
    <property type="entry name" value="Peptidase_S8/S53_dom"/>
</dbReference>
<comment type="caution">
    <text evidence="7">The sequence shown here is derived from an EMBL/GenBank/DDBJ whole genome shotgun (WGS) entry which is preliminary data.</text>
</comment>
<feature type="active site" description="Charge relay system" evidence="5">
    <location>
        <position position="152"/>
    </location>
</feature>
<accession>A0ABN1JRX3</accession>
<dbReference type="Proteomes" id="UP001501510">
    <property type="component" value="Unassembled WGS sequence"/>
</dbReference>
<feature type="active site" description="Charge relay system" evidence="5">
    <location>
        <position position="343"/>
    </location>
</feature>
<dbReference type="PROSITE" id="PS00136">
    <property type="entry name" value="SUBTILASE_ASP"/>
    <property type="match status" value="1"/>
</dbReference>
<evidence type="ECO:0000256" key="2">
    <source>
        <dbReference type="ARBA" id="ARBA00022670"/>
    </source>
</evidence>
<dbReference type="InterPro" id="IPR023827">
    <property type="entry name" value="Peptidase_S8_Asp-AS"/>
</dbReference>
<evidence type="ECO:0000256" key="3">
    <source>
        <dbReference type="ARBA" id="ARBA00022801"/>
    </source>
</evidence>
<protein>
    <submittedName>
        <fullName evidence="7">S8 family serine peptidase</fullName>
    </submittedName>
</protein>
<dbReference type="PANTHER" id="PTHR43806:SF11">
    <property type="entry name" value="CEREVISIN-RELATED"/>
    <property type="match status" value="1"/>
</dbReference>
<sequence length="398" mass="44154">MFPLKNKLDNNLKISIKNNFYRNYRVLVIYKSLQKDVEKKIKIYKGEIIHSISTCNCVCAYVNSRAINRLAELPQVSYITSDIYANLCGNSVLPSNKVVLSEKYRLTGKNIGIGLVDSGVYPHADLLSPRKRIKYFLDLINDYKYPYDDNGHGTFISGMIGGNGTLSKGTCKGVAPDSHICMIKAFNSAGKGYVSDILFAIENLINNKDEFNIKVICLPFEITSNDYNILKLFSNLFSMARKNNIIVVVPSGHNGNKESSISGIAILKDCITVGGIDTTGIKEKPYPLSSSGPFSKLDKPNLCAAACNLYSLNTNKNYISERAGRKIYPRSLEEPYTVYSGTSCSAAYISGLCALLFENNIDLTYEDTLSLMKVSCDFLEMSKWIQGLGVIDINKLLQ</sequence>
<keyword evidence="8" id="KW-1185">Reference proteome</keyword>
<dbReference type="InterPro" id="IPR015500">
    <property type="entry name" value="Peptidase_S8_subtilisin-rel"/>
</dbReference>
<evidence type="ECO:0000256" key="1">
    <source>
        <dbReference type="ARBA" id="ARBA00011073"/>
    </source>
</evidence>
<dbReference type="SUPFAM" id="SSF52743">
    <property type="entry name" value="Subtilisin-like"/>
    <property type="match status" value="1"/>
</dbReference>
<keyword evidence="3 5" id="KW-0378">Hydrolase</keyword>
<dbReference type="EMBL" id="BAAACG010000016">
    <property type="protein sequence ID" value="GAA0745467.1"/>
    <property type="molecule type" value="Genomic_DNA"/>
</dbReference>
<organism evidence="7 8">
    <name type="scientific">Clostridium oceanicum</name>
    <dbReference type="NCBI Taxonomy" id="1543"/>
    <lineage>
        <taxon>Bacteria</taxon>
        <taxon>Bacillati</taxon>
        <taxon>Bacillota</taxon>
        <taxon>Clostridia</taxon>
        <taxon>Eubacteriales</taxon>
        <taxon>Clostridiaceae</taxon>
        <taxon>Clostridium</taxon>
    </lineage>
</organism>
<dbReference type="PANTHER" id="PTHR43806">
    <property type="entry name" value="PEPTIDASE S8"/>
    <property type="match status" value="1"/>
</dbReference>
<dbReference type="PROSITE" id="PS51892">
    <property type="entry name" value="SUBTILASE"/>
    <property type="match status" value="1"/>
</dbReference>
<comment type="similarity">
    <text evidence="1 5">Belongs to the peptidase S8 family.</text>
</comment>
<evidence type="ECO:0000256" key="4">
    <source>
        <dbReference type="ARBA" id="ARBA00022825"/>
    </source>
</evidence>
<keyword evidence="2 5" id="KW-0645">Protease</keyword>
<evidence type="ECO:0000313" key="7">
    <source>
        <dbReference type="EMBL" id="GAA0745467.1"/>
    </source>
</evidence>
<feature type="domain" description="Peptidase S8/S53" evidence="6">
    <location>
        <begin position="108"/>
        <end position="372"/>
    </location>
</feature>
<dbReference type="Pfam" id="PF00082">
    <property type="entry name" value="Peptidase_S8"/>
    <property type="match status" value="1"/>
</dbReference>
<feature type="active site" description="Charge relay system" evidence="5">
    <location>
        <position position="117"/>
    </location>
</feature>
<dbReference type="RefSeq" id="WP_343763152.1">
    <property type="nucleotide sequence ID" value="NZ_BAAACG010000016.1"/>
</dbReference>
<gene>
    <name evidence="7" type="ORF">GCM10008906_31820</name>
</gene>
<dbReference type="InterPro" id="IPR050131">
    <property type="entry name" value="Peptidase_S8_subtilisin-like"/>
</dbReference>
<dbReference type="InterPro" id="IPR036852">
    <property type="entry name" value="Peptidase_S8/S53_dom_sf"/>
</dbReference>
<reference evidence="7 8" key="1">
    <citation type="journal article" date="2019" name="Int. J. Syst. Evol. Microbiol.">
        <title>The Global Catalogue of Microorganisms (GCM) 10K type strain sequencing project: providing services to taxonomists for standard genome sequencing and annotation.</title>
        <authorList>
            <consortium name="The Broad Institute Genomics Platform"/>
            <consortium name="The Broad Institute Genome Sequencing Center for Infectious Disease"/>
            <person name="Wu L."/>
            <person name="Ma J."/>
        </authorList>
    </citation>
    <scope>NUCLEOTIDE SEQUENCE [LARGE SCALE GENOMIC DNA]</scope>
    <source>
        <strain evidence="7 8">JCM 1407</strain>
    </source>
</reference>
<evidence type="ECO:0000259" key="6">
    <source>
        <dbReference type="Pfam" id="PF00082"/>
    </source>
</evidence>